<reference evidence="2" key="1">
    <citation type="submission" date="2022-07" db="EMBL/GenBank/DDBJ databases">
        <title>Genome analysis of Parmales, a sister group of diatoms, reveals the evolutionary specialization of diatoms from phago-mixotrophs to photoautotrophs.</title>
        <authorList>
            <person name="Ban H."/>
            <person name="Sato S."/>
            <person name="Yoshikawa S."/>
            <person name="Kazumasa Y."/>
            <person name="Nakamura Y."/>
            <person name="Ichinomiya M."/>
            <person name="Saitoh K."/>
            <person name="Sato N."/>
            <person name="Blanc-Mathieu R."/>
            <person name="Endo H."/>
            <person name="Kuwata A."/>
            <person name="Ogata H."/>
        </authorList>
    </citation>
    <scope>NUCLEOTIDE SEQUENCE</scope>
</reference>
<proteinExistence type="predicted"/>
<sequence>AEDDDVAEDKDQVPTEIITKSPPVDNDHRHTIGGKRYSIDVTDGGISPNSAARYAAKTPKVKDLKKKKRDMRRKRRAKKDKKRRHKAAITIRGLLLIRRARVVARFLRENPDLRKSSKEVVKIQSLLRGNSDRKKVKVLNGDYVANAGIETLKGQHNGERGLCEYVRRLEEENRQLLLDLANVNSMTLLLGAGQRKRGKGEEEGGGRAVPAPGRRRGGKKDRWCLYKLDVDSGAFVEVKLGYAGLRRLDVIAEQNSIRKIEKEEERREREKRRGEEMLEREGRRREEEEAVVKKETSPMEEIEIIEGRRGIEGDINVEEHEEGVAEKVGEEGKKGEETEEEIHMRKLDMDKRKQKLEQEVDTEAQPEPETESEQSQTEPPRTQISAPKPHVPPPKKEEEELDVVLQWRQNRGYGFGDASLNKKKKKKKKGQMTRF</sequence>
<feature type="compositionally biased region" description="Basic and acidic residues" evidence="1">
    <location>
        <begin position="322"/>
        <end position="358"/>
    </location>
</feature>
<feature type="compositionally biased region" description="Acidic residues" evidence="1">
    <location>
        <begin position="359"/>
        <end position="372"/>
    </location>
</feature>
<comment type="caution">
    <text evidence="2">The sequence shown here is derived from an EMBL/GenBank/DDBJ whole genome shotgun (WGS) entry which is preliminary data.</text>
</comment>
<feature type="non-terminal residue" evidence="2">
    <location>
        <position position="1"/>
    </location>
</feature>
<dbReference type="Proteomes" id="UP001165082">
    <property type="component" value="Unassembled WGS sequence"/>
</dbReference>
<protein>
    <submittedName>
        <fullName evidence="2">Uncharacterized protein</fullName>
    </submittedName>
</protein>
<feature type="region of interest" description="Disordered" evidence="1">
    <location>
        <begin position="263"/>
        <end position="435"/>
    </location>
</feature>
<keyword evidence="3" id="KW-1185">Reference proteome</keyword>
<name>A0A9W7E8J2_9STRA</name>
<feature type="compositionally biased region" description="Basic residues" evidence="1">
    <location>
        <begin position="63"/>
        <end position="84"/>
    </location>
</feature>
<feature type="compositionally biased region" description="Basic residues" evidence="1">
    <location>
        <begin position="421"/>
        <end position="435"/>
    </location>
</feature>
<evidence type="ECO:0000313" key="2">
    <source>
        <dbReference type="EMBL" id="GMH69902.1"/>
    </source>
</evidence>
<organism evidence="2 3">
    <name type="scientific">Triparma retinervis</name>
    <dbReference type="NCBI Taxonomy" id="2557542"/>
    <lineage>
        <taxon>Eukaryota</taxon>
        <taxon>Sar</taxon>
        <taxon>Stramenopiles</taxon>
        <taxon>Ochrophyta</taxon>
        <taxon>Bolidophyceae</taxon>
        <taxon>Parmales</taxon>
        <taxon>Triparmaceae</taxon>
        <taxon>Triparma</taxon>
    </lineage>
</organism>
<feature type="region of interest" description="Disordered" evidence="1">
    <location>
        <begin position="1"/>
        <end position="84"/>
    </location>
</feature>
<dbReference type="PROSITE" id="PS50096">
    <property type="entry name" value="IQ"/>
    <property type="match status" value="1"/>
</dbReference>
<feature type="region of interest" description="Disordered" evidence="1">
    <location>
        <begin position="194"/>
        <end position="215"/>
    </location>
</feature>
<feature type="compositionally biased region" description="Basic and acidic residues" evidence="1">
    <location>
        <begin position="263"/>
        <end position="297"/>
    </location>
</feature>
<evidence type="ECO:0000256" key="1">
    <source>
        <dbReference type="SAM" id="MobiDB-lite"/>
    </source>
</evidence>
<accession>A0A9W7E8J2</accession>
<evidence type="ECO:0000313" key="3">
    <source>
        <dbReference type="Proteomes" id="UP001165082"/>
    </source>
</evidence>
<gene>
    <name evidence="2" type="ORF">TrRE_jg2144</name>
</gene>
<dbReference type="AlphaFoldDB" id="A0A9W7E8J2"/>
<dbReference type="EMBL" id="BRXZ01001386">
    <property type="protein sequence ID" value="GMH69902.1"/>
    <property type="molecule type" value="Genomic_DNA"/>
</dbReference>